<dbReference type="OrthoDB" id="2651273at2"/>
<reference evidence="2 3" key="1">
    <citation type="submission" date="2017-07" db="EMBL/GenBank/DDBJ databases">
        <title>Paenibacillus herberti R33 genome sequencing and assembly.</title>
        <authorList>
            <person name="Su W."/>
        </authorList>
    </citation>
    <scope>NUCLEOTIDE SEQUENCE [LARGE SCALE GENOMIC DNA]</scope>
    <source>
        <strain evidence="2 3">R33</strain>
    </source>
</reference>
<sequence length="96" mass="10886">MAEVKLNYEGLVTKAKAIRKQREEFDALLKRIMQTIGGVKEVWSDKAADDFISKVQQSQKEFQKFSEALDGLEKHMTNVSAKYAELSTSVISAQKF</sequence>
<dbReference type="Gene3D" id="1.10.287.1060">
    <property type="entry name" value="ESAT-6-like"/>
    <property type="match status" value="1"/>
</dbReference>
<evidence type="ECO:0000256" key="1">
    <source>
        <dbReference type="RuleBase" id="RU362001"/>
    </source>
</evidence>
<keyword evidence="3" id="KW-1185">Reference proteome</keyword>
<proteinExistence type="inferred from homology"/>
<dbReference type="Pfam" id="PF06013">
    <property type="entry name" value="WXG100"/>
    <property type="match status" value="1"/>
</dbReference>
<dbReference type="RefSeq" id="WP_089522650.1">
    <property type="nucleotide sequence ID" value="NZ_NMUQ01000001.1"/>
</dbReference>
<dbReference type="AlphaFoldDB" id="A0A229P0T6"/>
<comment type="similarity">
    <text evidence="1">Belongs to the WXG100 family.</text>
</comment>
<dbReference type="SUPFAM" id="SSF140453">
    <property type="entry name" value="EsxAB dimer-like"/>
    <property type="match status" value="1"/>
</dbReference>
<dbReference type="InterPro" id="IPR010310">
    <property type="entry name" value="T7SS_ESAT-6-like"/>
</dbReference>
<dbReference type="InterPro" id="IPR036689">
    <property type="entry name" value="ESAT-6-like_sf"/>
</dbReference>
<protein>
    <recommendedName>
        <fullName evidence="1">ESAT-6-like protein</fullName>
    </recommendedName>
</protein>
<accession>A0A229P0T6</accession>
<evidence type="ECO:0000313" key="3">
    <source>
        <dbReference type="Proteomes" id="UP000215145"/>
    </source>
</evidence>
<gene>
    <name evidence="2" type="ORF">CGZ75_02105</name>
</gene>
<dbReference type="Proteomes" id="UP000215145">
    <property type="component" value="Unassembled WGS sequence"/>
</dbReference>
<evidence type="ECO:0000313" key="2">
    <source>
        <dbReference type="EMBL" id="OXM15554.1"/>
    </source>
</evidence>
<organism evidence="2 3">
    <name type="scientific">Paenibacillus herberti</name>
    <dbReference type="NCBI Taxonomy" id="1619309"/>
    <lineage>
        <taxon>Bacteria</taxon>
        <taxon>Bacillati</taxon>
        <taxon>Bacillota</taxon>
        <taxon>Bacilli</taxon>
        <taxon>Bacillales</taxon>
        <taxon>Paenibacillaceae</taxon>
        <taxon>Paenibacillus</taxon>
    </lineage>
</organism>
<name>A0A229P0T6_9BACL</name>
<dbReference type="EMBL" id="NMUQ01000001">
    <property type="protein sequence ID" value="OXM15554.1"/>
    <property type="molecule type" value="Genomic_DNA"/>
</dbReference>
<dbReference type="NCBIfam" id="TIGR03930">
    <property type="entry name" value="WXG100_ESAT6"/>
    <property type="match status" value="1"/>
</dbReference>
<comment type="caution">
    <text evidence="2">The sequence shown here is derived from an EMBL/GenBank/DDBJ whole genome shotgun (WGS) entry which is preliminary data.</text>
</comment>